<evidence type="ECO:0000256" key="1">
    <source>
        <dbReference type="SAM" id="MobiDB-lite"/>
    </source>
</evidence>
<sequence>MGVIVRRVLDRQDCESVVALTAAAFPEEVRGSGLTRHWTELELEDLVKQSWCWANIGVACAEGEGTILGAIVLAFPDDPDTGITYTDVRHKVGCCGTLRNWAYDQILEEPLKAHECLIEFIAVSPSARGKGVGTSLLAWAENLVSRRALPLEPKGAPSPPDPPARAMTLWVAADNAPALALYGRHGYATTARTDCGAFAWLHARLLKMFLGHPIWVRMVKQVPAAPMKKEPESAAAPSLLRATREWSTVHEEAPSEPGASGVVLPPGDHEEAAVDVESR</sequence>
<gene>
    <name evidence="3" type="ORF">QBZ16_005344</name>
</gene>
<protein>
    <recommendedName>
        <fullName evidence="2">N-acetyltransferase domain-containing protein</fullName>
    </recommendedName>
</protein>
<dbReference type="PROSITE" id="PS51186">
    <property type="entry name" value="GNAT"/>
    <property type="match status" value="1"/>
</dbReference>
<dbReference type="Proteomes" id="UP001255856">
    <property type="component" value="Unassembled WGS sequence"/>
</dbReference>
<accession>A0AAD9IG97</accession>
<dbReference type="Pfam" id="PF13508">
    <property type="entry name" value="Acetyltransf_7"/>
    <property type="match status" value="1"/>
</dbReference>
<dbReference type="GO" id="GO:0016747">
    <property type="term" value="F:acyltransferase activity, transferring groups other than amino-acyl groups"/>
    <property type="evidence" value="ECO:0007669"/>
    <property type="project" value="InterPro"/>
</dbReference>
<reference evidence="3" key="1">
    <citation type="submission" date="2021-01" db="EMBL/GenBank/DDBJ databases">
        <authorList>
            <person name="Eckstrom K.M.E."/>
        </authorList>
    </citation>
    <scope>NUCLEOTIDE SEQUENCE</scope>
    <source>
        <strain evidence="3">UVCC 0001</strain>
    </source>
</reference>
<feature type="domain" description="N-acetyltransferase" evidence="2">
    <location>
        <begin position="4"/>
        <end position="211"/>
    </location>
</feature>
<proteinExistence type="predicted"/>
<feature type="compositionally biased region" description="Basic and acidic residues" evidence="1">
    <location>
        <begin position="267"/>
        <end position="279"/>
    </location>
</feature>
<name>A0AAD9IG97_PROWI</name>
<dbReference type="InterPro" id="IPR016181">
    <property type="entry name" value="Acyl_CoA_acyltransferase"/>
</dbReference>
<dbReference type="AlphaFoldDB" id="A0AAD9IG97"/>
<feature type="region of interest" description="Disordered" evidence="1">
    <location>
        <begin position="245"/>
        <end position="279"/>
    </location>
</feature>
<dbReference type="Gene3D" id="3.40.630.30">
    <property type="match status" value="1"/>
</dbReference>
<dbReference type="EMBL" id="JASFZW010000009">
    <property type="protein sequence ID" value="KAK2076584.1"/>
    <property type="molecule type" value="Genomic_DNA"/>
</dbReference>
<comment type="caution">
    <text evidence="3">The sequence shown here is derived from an EMBL/GenBank/DDBJ whole genome shotgun (WGS) entry which is preliminary data.</text>
</comment>
<evidence type="ECO:0000313" key="3">
    <source>
        <dbReference type="EMBL" id="KAK2076584.1"/>
    </source>
</evidence>
<dbReference type="InterPro" id="IPR000182">
    <property type="entry name" value="GNAT_dom"/>
</dbReference>
<evidence type="ECO:0000259" key="2">
    <source>
        <dbReference type="PROSITE" id="PS51186"/>
    </source>
</evidence>
<dbReference type="CDD" id="cd04301">
    <property type="entry name" value="NAT_SF"/>
    <property type="match status" value="1"/>
</dbReference>
<evidence type="ECO:0000313" key="4">
    <source>
        <dbReference type="Proteomes" id="UP001255856"/>
    </source>
</evidence>
<organism evidence="3 4">
    <name type="scientific">Prototheca wickerhamii</name>
    <dbReference type="NCBI Taxonomy" id="3111"/>
    <lineage>
        <taxon>Eukaryota</taxon>
        <taxon>Viridiplantae</taxon>
        <taxon>Chlorophyta</taxon>
        <taxon>core chlorophytes</taxon>
        <taxon>Trebouxiophyceae</taxon>
        <taxon>Chlorellales</taxon>
        <taxon>Chlorellaceae</taxon>
        <taxon>Prototheca</taxon>
    </lineage>
</organism>
<keyword evidence="4" id="KW-1185">Reference proteome</keyword>
<dbReference type="SUPFAM" id="SSF55729">
    <property type="entry name" value="Acyl-CoA N-acyltransferases (Nat)"/>
    <property type="match status" value="1"/>
</dbReference>